<keyword evidence="12" id="KW-0175">Coiled coil</keyword>
<evidence type="ECO:0000313" key="18">
    <source>
        <dbReference type="Proteomes" id="UP000064243"/>
    </source>
</evidence>
<dbReference type="InterPro" id="IPR003660">
    <property type="entry name" value="HAMP_dom"/>
</dbReference>
<comment type="caution">
    <text evidence="17">The sequence shown here is derived from an EMBL/GenBank/DDBJ whole genome shotgun (WGS) entry which is preliminary data.</text>
</comment>
<dbReference type="GO" id="GO:0005886">
    <property type="term" value="C:plasma membrane"/>
    <property type="evidence" value="ECO:0007669"/>
    <property type="project" value="UniProtKB-SubCell"/>
</dbReference>
<evidence type="ECO:0000256" key="13">
    <source>
        <dbReference type="SAM" id="MobiDB-lite"/>
    </source>
</evidence>
<dbReference type="RefSeq" id="WP_059754933.1">
    <property type="nucleotide sequence ID" value="NZ_LDUG01000021.1"/>
</dbReference>
<feature type="coiled-coil region" evidence="12">
    <location>
        <begin position="294"/>
        <end position="331"/>
    </location>
</feature>
<evidence type="ECO:0000256" key="8">
    <source>
        <dbReference type="ARBA" id="ARBA00023136"/>
    </source>
</evidence>
<dbReference type="Pfam" id="PF00672">
    <property type="entry name" value="HAMP"/>
    <property type="match status" value="1"/>
</dbReference>
<keyword evidence="3" id="KW-0488">Methylation</keyword>
<evidence type="ECO:0000256" key="11">
    <source>
        <dbReference type="PROSITE-ProRule" id="PRU00284"/>
    </source>
</evidence>
<protein>
    <submittedName>
        <fullName evidence="17">Chemotaxis protein</fullName>
    </submittedName>
</protein>
<evidence type="ECO:0000256" key="7">
    <source>
        <dbReference type="ARBA" id="ARBA00022989"/>
    </source>
</evidence>
<dbReference type="EMBL" id="LDUG01000021">
    <property type="protein sequence ID" value="KVW96094.1"/>
    <property type="molecule type" value="Genomic_DNA"/>
</dbReference>
<dbReference type="AlphaFoldDB" id="A0A119CW43"/>
<dbReference type="GO" id="GO:0006935">
    <property type="term" value="P:chemotaxis"/>
    <property type="evidence" value="ECO:0007669"/>
    <property type="project" value="UniProtKB-KW"/>
</dbReference>
<dbReference type="InterPro" id="IPR004090">
    <property type="entry name" value="Chemotax_Me-accpt_rcpt"/>
</dbReference>
<dbReference type="Proteomes" id="UP000064243">
    <property type="component" value="Unassembled WGS sequence"/>
</dbReference>
<feature type="domain" description="HAMP" evidence="16">
    <location>
        <begin position="218"/>
        <end position="270"/>
    </location>
</feature>
<dbReference type="InterPro" id="IPR051310">
    <property type="entry name" value="MCP_chemotaxis"/>
</dbReference>
<evidence type="ECO:0000256" key="10">
    <source>
        <dbReference type="ARBA" id="ARBA00029447"/>
    </source>
</evidence>
<evidence type="ECO:0000259" key="16">
    <source>
        <dbReference type="PROSITE" id="PS50885"/>
    </source>
</evidence>
<accession>A0A119CW43</accession>
<feature type="coiled-coil region" evidence="12">
    <location>
        <begin position="475"/>
        <end position="513"/>
    </location>
</feature>
<evidence type="ECO:0000256" key="1">
    <source>
        <dbReference type="ARBA" id="ARBA00004429"/>
    </source>
</evidence>
<feature type="transmembrane region" description="Helical" evidence="14">
    <location>
        <begin position="12"/>
        <end position="33"/>
    </location>
</feature>
<name>A0A119CW43_THIDE</name>
<evidence type="ECO:0000256" key="2">
    <source>
        <dbReference type="ARBA" id="ARBA00022475"/>
    </source>
</evidence>
<feature type="domain" description="Methyl-accepting transducer" evidence="15">
    <location>
        <begin position="275"/>
        <end position="504"/>
    </location>
</feature>
<keyword evidence="5" id="KW-0997">Cell inner membrane</keyword>
<dbReference type="Pfam" id="PF02203">
    <property type="entry name" value="TarH"/>
    <property type="match status" value="1"/>
</dbReference>
<proteinExistence type="inferred from homology"/>
<evidence type="ECO:0000256" key="5">
    <source>
        <dbReference type="ARBA" id="ARBA00022519"/>
    </source>
</evidence>
<dbReference type="SMART" id="SM00304">
    <property type="entry name" value="HAMP"/>
    <property type="match status" value="1"/>
</dbReference>
<reference evidence="17 18" key="1">
    <citation type="journal article" date="2015" name="Appl. Environ. Microbiol.">
        <title>Aerobic and Anaerobic Thiosulfate Oxidation by a Cold-Adapted, Subglacial Chemoautotroph.</title>
        <authorList>
            <person name="Harrold Z.R."/>
            <person name="Skidmore M.L."/>
            <person name="Hamilton T.L."/>
            <person name="Desch L."/>
            <person name="Amada K."/>
            <person name="van Gelder W."/>
            <person name="Glover K."/>
            <person name="Roden E.E."/>
            <person name="Boyd E.S."/>
        </authorList>
    </citation>
    <scope>NUCLEOTIDE SEQUENCE [LARGE SCALE GENOMIC DNA]</scope>
    <source>
        <strain evidence="17 18">RG</strain>
    </source>
</reference>
<feature type="compositionally biased region" description="Low complexity" evidence="13">
    <location>
        <begin position="545"/>
        <end position="561"/>
    </location>
</feature>
<evidence type="ECO:0000256" key="14">
    <source>
        <dbReference type="SAM" id="Phobius"/>
    </source>
</evidence>
<dbReference type="PRINTS" id="PR00260">
    <property type="entry name" value="CHEMTRNSDUCR"/>
</dbReference>
<dbReference type="FunFam" id="1.10.287.950:FF:000002">
    <property type="entry name" value="Methyl-accepting chemotaxis protein"/>
    <property type="match status" value="1"/>
</dbReference>
<evidence type="ECO:0000256" key="6">
    <source>
        <dbReference type="ARBA" id="ARBA00022692"/>
    </source>
</evidence>
<evidence type="ECO:0000256" key="3">
    <source>
        <dbReference type="ARBA" id="ARBA00022481"/>
    </source>
</evidence>
<keyword evidence="2" id="KW-1003">Cell membrane</keyword>
<evidence type="ECO:0000259" key="15">
    <source>
        <dbReference type="PROSITE" id="PS50111"/>
    </source>
</evidence>
<dbReference type="InterPro" id="IPR004089">
    <property type="entry name" value="MCPsignal_dom"/>
</dbReference>
<sequence>MLANLTIKSRLIFVIGFLSALLVGIGIMGLTSLNSTNSAFKSVYEDRVLAVGQLERISAMINKNQIIVGEAVVGQLSAFPEDVAVVDKQVVEARAVIEEINTTWKAYMATRLTAEETKLAEAFNANRIAYGQSGLNPALAALSGHDFQQASEILQGEMKTAYPKVRESAEALIALQLAIAKSEFEAAQSRYVMVRNISMAVIVFGVLLATLIGFLLIRAITGPLNAAVKLARGVAAGDLTQRIEVSSTNEVGQLLQALKDMNDSLVSVVGQVRNGVDTVAHASSQIAAGNLDLSSRTEEQASSLEETASSMEELTSTVKQNAENARQANQLVGSTADVAVKGGQVVGQVIDTMASIKQSSRKIADIIGVIDGIAFQTNILALNAAVEAARAGEQGRGFAVVAAEVRNLAQRSAGAAKEIKGLIEDSVGKVDAGGKLVDEAGKTMDEIVSSVKRVTDIMSEIAAASQEQSTGIEQVNQAITQMDNVTQQNAALVEEAAAAAESMQEQAAKLAEAVSVFKLESGAYSTQAALPVLKDVVSVSTRSSPRAMPAPAARPKKLAAAGGNNDEWEEF</sequence>
<keyword evidence="9 11" id="KW-0807">Transducer</keyword>
<dbReference type="OrthoDB" id="9813966at2"/>
<dbReference type="PANTHER" id="PTHR43531">
    <property type="entry name" value="PROTEIN ICFG"/>
    <property type="match status" value="1"/>
</dbReference>
<evidence type="ECO:0000256" key="4">
    <source>
        <dbReference type="ARBA" id="ARBA00022500"/>
    </source>
</evidence>
<keyword evidence="8 14" id="KW-0472">Membrane</keyword>
<dbReference type="PANTHER" id="PTHR43531:SF14">
    <property type="entry name" value="METHYL-ACCEPTING CHEMOTAXIS PROTEIN I-RELATED"/>
    <property type="match status" value="1"/>
</dbReference>
<dbReference type="Gene3D" id="1.10.287.950">
    <property type="entry name" value="Methyl-accepting chemotaxis protein"/>
    <property type="match status" value="1"/>
</dbReference>
<dbReference type="Pfam" id="PF00015">
    <property type="entry name" value="MCPsignal"/>
    <property type="match status" value="1"/>
</dbReference>
<dbReference type="SUPFAM" id="SSF58104">
    <property type="entry name" value="Methyl-accepting chemotaxis protein (MCP) signaling domain"/>
    <property type="match status" value="1"/>
</dbReference>
<keyword evidence="4" id="KW-0145">Chemotaxis</keyword>
<comment type="subcellular location">
    <subcellularLocation>
        <location evidence="1">Cell inner membrane</location>
        <topology evidence="1">Multi-pass membrane protein</topology>
    </subcellularLocation>
</comment>
<feature type="transmembrane region" description="Helical" evidence="14">
    <location>
        <begin position="197"/>
        <end position="217"/>
    </location>
</feature>
<keyword evidence="7 14" id="KW-1133">Transmembrane helix</keyword>
<keyword evidence="18" id="KW-1185">Reference proteome</keyword>
<evidence type="ECO:0000256" key="9">
    <source>
        <dbReference type="ARBA" id="ARBA00023224"/>
    </source>
</evidence>
<dbReference type="PATRIC" id="fig|36861.3.peg.1393"/>
<organism evidence="17 18">
    <name type="scientific">Thiobacillus denitrificans</name>
    <dbReference type="NCBI Taxonomy" id="36861"/>
    <lineage>
        <taxon>Bacteria</taxon>
        <taxon>Pseudomonadati</taxon>
        <taxon>Pseudomonadota</taxon>
        <taxon>Betaproteobacteria</taxon>
        <taxon>Nitrosomonadales</taxon>
        <taxon>Thiobacillaceae</taxon>
        <taxon>Thiobacillus</taxon>
    </lineage>
</organism>
<dbReference type="PROSITE" id="PS50885">
    <property type="entry name" value="HAMP"/>
    <property type="match status" value="1"/>
</dbReference>
<keyword evidence="6 14" id="KW-0812">Transmembrane</keyword>
<dbReference type="PROSITE" id="PS50111">
    <property type="entry name" value="CHEMOTAXIS_TRANSDUC_2"/>
    <property type="match status" value="1"/>
</dbReference>
<feature type="region of interest" description="Disordered" evidence="13">
    <location>
        <begin position="542"/>
        <end position="571"/>
    </location>
</feature>
<dbReference type="GO" id="GO:0004888">
    <property type="term" value="F:transmembrane signaling receptor activity"/>
    <property type="evidence" value="ECO:0007669"/>
    <property type="project" value="InterPro"/>
</dbReference>
<comment type="similarity">
    <text evidence="10">Belongs to the methyl-accepting chemotaxis (MCP) protein family.</text>
</comment>
<dbReference type="SMART" id="SM00283">
    <property type="entry name" value="MA"/>
    <property type="match status" value="1"/>
</dbReference>
<gene>
    <name evidence="17" type="ORF">ABW22_08675</name>
</gene>
<evidence type="ECO:0000313" key="17">
    <source>
        <dbReference type="EMBL" id="KVW96094.1"/>
    </source>
</evidence>
<evidence type="ECO:0000256" key="12">
    <source>
        <dbReference type="SAM" id="Coils"/>
    </source>
</evidence>
<dbReference type="CDD" id="cd11386">
    <property type="entry name" value="MCP_signal"/>
    <property type="match status" value="1"/>
</dbReference>
<dbReference type="CDD" id="cd06225">
    <property type="entry name" value="HAMP"/>
    <property type="match status" value="1"/>
</dbReference>
<dbReference type="InterPro" id="IPR003122">
    <property type="entry name" value="Tar_rcpt_lig-bd"/>
</dbReference>
<dbReference type="GO" id="GO:0007165">
    <property type="term" value="P:signal transduction"/>
    <property type="evidence" value="ECO:0007669"/>
    <property type="project" value="UniProtKB-KW"/>
</dbReference>